<feature type="region of interest" description="Disordered" evidence="2">
    <location>
        <begin position="1"/>
        <end position="40"/>
    </location>
</feature>
<dbReference type="KEGG" id="ela:UCREL1_8789"/>
<evidence type="ECO:0000256" key="2">
    <source>
        <dbReference type="SAM" id="MobiDB-lite"/>
    </source>
</evidence>
<keyword evidence="5" id="KW-1185">Reference proteome</keyword>
<reference evidence="5" key="1">
    <citation type="journal article" date="2013" name="Genome Announc.">
        <title>Draft genome sequence of the grapevine dieback fungus Eutypa lata UCR-EL1.</title>
        <authorList>
            <person name="Blanco-Ulate B."/>
            <person name="Rolshausen P.E."/>
            <person name="Cantu D."/>
        </authorList>
    </citation>
    <scope>NUCLEOTIDE SEQUENCE [LARGE SCALE GENOMIC DNA]</scope>
    <source>
        <strain evidence="5">UCR-EL1</strain>
    </source>
</reference>
<keyword evidence="4" id="KW-0418">Kinase</keyword>
<feature type="region of interest" description="Disordered" evidence="2">
    <location>
        <begin position="561"/>
        <end position="584"/>
    </location>
</feature>
<feature type="region of interest" description="Disordered" evidence="2">
    <location>
        <begin position="465"/>
        <end position="496"/>
    </location>
</feature>
<dbReference type="CDD" id="cd05157">
    <property type="entry name" value="ETNK_euk"/>
    <property type="match status" value="1"/>
</dbReference>
<dbReference type="EMBL" id="KB707099">
    <property type="protein sequence ID" value="EMR64251.1"/>
    <property type="molecule type" value="Genomic_DNA"/>
</dbReference>
<proteinExistence type="inferred from homology"/>
<feature type="region of interest" description="Disordered" evidence="2">
    <location>
        <begin position="111"/>
        <end position="132"/>
    </location>
</feature>
<name>M7T353_EUTLA</name>
<accession>M7T353</accession>
<sequence length="630" mass="71619">MSRGVHPSRRKPSDHTSNNDEKQQSDQARRDSIDSESSDVSFDRLQRIVEDGMNALGLKSIPHYATKLNRKPHRRRSIQLHRTVSSDTEFHDGDVLVPSCDAVLDNSKTLSYSGGKSTSLDENSESNEKEGRERKAWISFKNEIIRLAHTLRLKGWRRVALDSGESISVERLSGALTNAVYVVSPPDDLKEKMEHNKKPPAKLLLRIYGPQVENIIDRENELSVLRRLARKKIGPRLLGTFTNGRFEQYLNAATLTAANIREPQTSRQIAKRMRELHEGMELLDEEREAGPAVWKNWEQWLPNVEPAITFLDKKILAGNLGPVKGPADSWKERGLVLGVEWAIFKAMVEKYRKHLQDRYGGPKVIRDHLVFAHNDTQYGNILRIRPDDSQSPLLQPNYEHKQLVVIDFEYAAANMRGLEFANHFTEWGYNYHDENAPYAFKPSLYPTPEEQRRFIKAYIEHRPDYSHPGASTPTLTPLATPPVGSTTPSLGPATGSSSSIVEFMLDARVPPGGWREEEKRNDDQVEQQIAELLEETRLWRIANSVFWVTWGILQASIPGYNPEGANDAEDAQPEPSAAAEEEGEDAEAFDYLGYAHERAMFFWGDCVGMGLIKKEELPERMRAELKMVEY</sequence>
<dbReference type="Pfam" id="PF04428">
    <property type="entry name" value="Choline_kin_N"/>
    <property type="match status" value="1"/>
</dbReference>
<dbReference type="Gene3D" id="3.90.1200.10">
    <property type="match status" value="1"/>
</dbReference>
<dbReference type="OrthoDB" id="10267235at2759"/>
<feature type="compositionally biased region" description="Basic residues" evidence="2">
    <location>
        <begin position="1"/>
        <end position="10"/>
    </location>
</feature>
<feature type="compositionally biased region" description="Basic and acidic residues" evidence="2">
    <location>
        <begin position="11"/>
        <end position="33"/>
    </location>
</feature>
<comment type="similarity">
    <text evidence="1">Belongs to the choline/ethanolamine kinase family.</text>
</comment>
<dbReference type="SUPFAM" id="SSF56112">
    <property type="entry name" value="Protein kinase-like (PK-like)"/>
    <property type="match status" value="1"/>
</dbReference>
<feature type="domain" description="Choline kinase N-terminal" evidence="3">
    <location>
        <begin position="88"/>
        <end position="163"/>
    </location>
</feature>
<dbReference type="GO" id="GO:0004305">
    <property type="term" value="F:ethanolamine kinase activity"/>
    <property type="evidence" value="ECO:0007669"/>
    <property type="project" value="TreeGrafter"/>
</dbReference>
<gene>
    <name evidence="4" type="ORF">UCREL1_8789</name>
</gene>
<organism evidence="4 5">
    <name type="scientific">Eutypa lata (strain UCR-EL1)</name>
    <name type="common">Grapevine dieback disease fungus</name>
    <name type="synonym">Eutypa armeniacae</name>
    <dbReference type="NCBI Taxonomy" id="1287681"/>
    <lineage>
        <taxon>Eukaryota</taxon>
        <taxon>Fungi</taxon>
        <taxon>Dikarya</taxon>
        <taxon>Ascomycota</taxon>
        <taxon>Pezizomycotina</taxon>
        <taxon>Sordariomycetes</taxon>
        <taxon>Xylariomycetidae</taxon>
        <taxon>Xylariales</taxon>
        <taxon>Diatrypaceae</taxon>
        <taxon>Eutypa</taxon>
    </lineage>
</organism>
<dbReference type="InterPro" id="IPR007521">
    <property type="entry name" value="Choline_kin_N"/>
</dbReference>
<dbReference type="OMA" id="CEQVINW"/>
<dbReference type="Pfam" id="PF01633">
    <property type="entry name" value="Choline_kinase"/>
    <property type="match status" value="1"/>
</dbReference>
<evidence type="ECO:0000313" key="5">
    <source>
        <dbReference type="Proteomes" id="UP000012174"/>
    </source>
</evidence>
<feature type="compositionally biased region" description="Polar residues" evidence="2">
    <location>
        <begin position="483"/>
        <end position="496"/>
    </location>
</feature>
<dbReference type="AlphaFoldDB" id="M7T353"/>
<dbReference type="PANTHER" id="PTHR22603:SF93">
    <property type="entry name" value="RE24176P"/>
    <property type="match status" value="1"/>
</dbReference>
<dbReference type="PANTHER" id="PTHR22603">
    <property type="entry name" value="CHOLINE/ETHANOALAMINE KINASE"/>
    <property type="match status" value="1"/>
</dbReference>
<dbReference type="GO" id="GO:0006646">
    <property type="term" value="P:phosphatidylethanolamine biosynthetic process"/>
    <property type="evidence" value="ECO:0007669"/>
    <property type="project" value="TreeGrafter"/>
</dbReference>
<evidence type="ECO:0000313" key="4">
    <source>
        <dbReference type="EMBL" id="EMR64251.1"/>
    </source>
</evidence>
<dbReference type="GO" id="GO:0004103">
    <property type="term" value="F:choline kinase activity"/>
    <property type="evidence" value="ECO:0007669"/>
    <property type="project" value="TreeGrafter"/>
</dbReference>
<dbReference type="GO" id="GO:0005737">
    <property type="term" value="C:cytoplasm"/>
    <property type="evidence" value="ECO:0007669"/>
    <property type="project" value="TreeGrafter"/>
</dbReference>
<dbReference type="Proteomes" id="UP000012174">
    <property type="component" value="Unassembled WGS sequence"/>
</dbReference>
<keyword evidence="4" id="KW-0808">Transferase</keyword>
<feature type="compositionally biased region" description="Polar residues" evidence="2">
    <location>
        <begin position="111"/>
        <end position="121"/>
    </location>
</feature>
<evidence type="ECO:0000256" key="1">
    <source>
        <dbReference type="ARBA" id="ARBA00038211"/>
    </source>
</evidence>
<dbReference type="HOGENOM" id="CLU_012712_4_1_1"/>
<dbReference type="STRING" id="1287681.M7T353"/>
<dbReference type="eggNOG" id="KOG2686">
    <property type="taxonomic scope" value="Eukaryota"/>
</dbReference>
<dbReference type="Gene3D" id="3.30.200.20">
    <property type="entry name" value="Phosphorylase Kinase, domain 1"/>
    <property type="match status" value="1"/>
</dbReference>
<dbReference type="InterPro" id="IPR011009">
    <property type="entry name" value="Kinase-like_dom_sf"/>
</dbReference>
<feature type="compositionally biased region" description="Low complexity" evidence="2">
    <location>
        <begin position="472"/>
        <end position="482"/>
    </location>
</feature>
<evidence type="ECO:0000259" key="3">
    <source>
        <dbReference type="Pfam" id="PF04428"/>
    </source>
</evidence>
<protein>
    <submittedName>
        <fullName evidence="4">Putative choline kinase protein</fullName>
    </submittedName>
</protein>